<evidence type="ECO:0000313" key="3">
    <source>
        <dbReference type="EMBL" id="QSZ30492.1"/>
    </source>
</evidence>
<name>A0A8A3P0N5_9HELO</name>
<dbReference type="OrthoDB" id="2585655at2759"/>
<keyword evidence="2" id="KW-1133">Transmembrane helix</keyword>
<organism evidence="3 4">
    <name type="scientific">Monilinia vaccinii-corymbosi</name>
    <dbReference type="NCBI Taxonomy" id="61207"/>
    <lineage>
        <taxon>Eukaryota</taxon>
        <taxon>Fungi</taxon>
        <taxon>Dikarya</taxon>
        <taxon>Ascomycota</taxon>
        <taxon>Pezizomycotina</taxon>
        <taxon>Leotiomycetes</taxon>
        <taxon>Helotiales</taxon>
        <taxon>Sclerotiniaceae</taxon>
        <taxon>Monilinia</taxon>
    </lineage>
</organism>
<feature type="compositionally biased region" description="Polar residues" evidence="1">
    <location>
        <begin position="23"/>
        <end position="34"/>
    </location>
</feature>
<evidence type="ECO:0000256" key="1">
    <source>
        <dbReference type="SAM" id="MobiDB-lite"/>
    </source>
</evidence>
<feature type="region of interest" description="Disordered" evidence="1">
    <location>
        <begin position="15"/>
        <end position="36"/>
    </location>
</feature>
<dbReference type="AlphaFoldDB" id="A0A8A3P0N5"/>
<evidence type="ECO:0000256" key="2">
    <source>
        <dbReference type="SAM" id="Phobius"/>
    </source>
</evidence>
<keyword evidence="4" id="KW-1185">Reference proteome</keyword>
<gene>
    <name evidence="3" type="ORF">DSL72_000046</name>
</gene>
<proteinExistence type="predicted"/>
<dbReference type="EMBL" id="CP063406">
    <property type="protein sequence ID" value="QSZ30492.1"/>
    <property type="molecule type" value="Genomic_DNA"/>
</dbReference>
<feature type="transmembrane region" description="Helical" evidence="2">
    <location>
        <begin position="71"/>
        <end position="89"/>
    </location>
</feature>
<keyword evidence="2" id="KW-0472">Membrane</keyword>
<reference evidence="3" key="1">
    <citation type="submission" date="2020-10" db="EMBL/GenBank/DDBJ databases">
        <title>Genome Sequence of Monilinia vaccinii-corymbosi Sheds Light on Mummy Berry Disease Infection of Blueberry and Mating Type.</title>
        <authorList>
            <person name="Yow A.G."/>
            <person name="Zhang Y."/>
            <person name="Bansal K."/>
            <person name="Eacker S.M."/>
            <person name="Sullivan S."/>
            <person name="Liachko I."/>
            <person name="Cubeta M.A."/>
            <person name="Rollins J.A."/>
            <person name="Ashrafi H."/>
        </authorList>
    </citation>
    <scope>NUCLEOTIDE SEQUENCE</scope>
    <source>
        <strain evidence="3">RL-1</strain>
    </source>
</reference>
<accession>A0A8A3P0N5</accession>
<evidence type="ECO:0000313" key="4">
    <source>
        <dbReference type="Proteomes" id="UP000672032"/>
    </source>
</evidence>
<keyword evidence="2" id="KW-0812">Transmembrane</keyword>
<dbReference type="Proteomes" id="UP000672032">
    <property type="component" value="Chromosome 2"/>
</dbReference>
<protein>
    <submittedName>
        <fullName evidence="3">Uncharacterized protein</fullName>
    </submittedName>
</protein>
<sequence>MVGWGVLQDPRYPNIPGTVKLGQDTTGAGASSNEESWDYIEPKKRGELVLNPQPSDSPNDPLNWSTATKMAILLILALNAGVTVSYVQYLTTDS</sequence>